<accession>A0ACB9CBT0</accession>
<evidence type="ECO:0000313" key="1">
    <source>
        <dbReference type="EMBL" id="KAI3731685.1"/>
    </source>
</evidence>
<protein>
    <submittedName>
        <fullName evidence="1">Uncharacterized protein</fullName>
    </submittedName>
</protein>
<gene>
    <name evidence="1" type="ORF">L1987_62874</name>
</gene>
<sequence>MAIILTPLGMTSNNEGNKMYFFKSKQSAKRGCHKKVSIKNKSKYKPLAKGSLSTEQLRPKKRPRSDDPFGLNQILGLDSGPESSSPESSCPVPSPEAIGHFDLNLRLPSTSTDGVGLGVPIEMSGEGVNHGVDGDFLWKETIATVNLGLSVGAQLGNFEKQVCNIILDEGIDMFNQ</sequence>
<proteinExistence type="predicted"/>
<keyword evidence="2" id="KW-1185">Reference proteome</keyword>
<comment type="caution">
    <text evidence="1">The sequence shown here is derived from an EMBL/GenBank/DDBJ whole genome shotgun (WGS) entry which is preliminary data.</text>
</comment>
<dbReference type="Proteomes" id="UP001056120">
    <property type="component" value="Linkage Group LG21"/>
</dbReference>
<name>A0ACB9CBT0_9ASTR</name>
<evidence type="ECO:0000313" key="2">
    <source>
        <dbReference type="Proteomes" id="UP001056120"/>
    </source>
</evidence>
<dbReference type="EMBL" id="CM042038">
    <property type="protein sequence ID" value="KAI3731685.1"/>
    <property type="molecule type" value="Genomic_DNA"/>
</dbReference>
<reference evidence="1 2" key="2">
    <citation type="journal article" date="2022" name="Mol. Ecol. Resour.">
        <title>The genomes of chicory, endive, great burdock and yacon provide insights into Asteraceae paleo-polyploidization history and plant inulin production.</title>
        <authorList>
            <person name="Fan W."/>
            <person name="Wang S."/>
            <person name="Wang H."/>
            <person name="Wang A."/>
            <person name="Jiang F."/>
            <person name="Liu H."/>
            <person name="Zhao H."/>
            <person name="Xu D."/>
            <person name="Zhang Y."/>
        </authorList>
    </citation>
    <scope>NUCLEOTIDE SEQUENCE [LARGE SCALE GENOMIC DNA]</scope>
    <source>
        <strain evidence="2">cv. Yunnan</strain>
        <tissue evidence="1">Leaves</tissue>
    </source>
</reference>
<reference evidence="2" key="1">
    <citation type="journal article" date="2022" name="Mol. Ecol. Resour.">
        <title>The genomes of chicory, endive, great burdock and yacon provide insights into Asteraceae palaeo-polyploidization history and plant inulin production.</title>
        <authorList>
            <person name="Fan W."/>
            <person name="Wang S."/>
            <person name="Wang H."/>
            <person name="Wang A."/>
            <person name="Jiang F."/>
            <person name="Liu H."/>
            <person name="Zhao H."/>
            <person name="Xu D."/>
            <person name="Zhang Y."/>
        </authorList>
    </citation>
    <scope>NUCLEOTIDE SEQUENCE [LARGE SCALE GENOMIC DNA]</scope>
    <source>
        <strain evidence="2">cv. Yunnan</strain>
    </source>
</reference>
<organism evidence="1 2">
    <name type="scientific">Smallanthus sonchifolius</name>
    <dbReference type="NCBI Taxonomy" id="185202"/>
    <lineage>
        <taxon>Eukaryota</taxon>
        <taxon>Viridiplantae</taxon>
        <taxon>Streptophyta</taxon>
        <taxon>Embryophyta</taxon>
        <taxon>Tracheophyta</taxon>
        <taxon>Spermatophyta</taxon>
        <taxon>Magnoliopsida</taxon>
        <taxon>eudicotyledons</taxon>
        <taxon>Gunneridae</taxon>
        <taxon>Pentapetalae</taxon>
        <taxon>asterids</taxon>
        <taxon>campanulids</taxon>
        <taxon>Asterales</taxon>
        <taxon>Asteraceae</taxon>
        <taxon>Asteroideae</taxon>
        <taxon>Heliantheae alliance</taxon>
        <taxon>Millerieae</taxon>
        <taxon>Smallanthus</taxon>
    </lineage>
</organism>